<gene>
    <name evidence="4" type="primary">Hypp9737</name>
    <name evidence="4" type="ORF">BLAG_LOCUS26378</name>
</gene>
<dbReference type="InterPro" id="IPR000569">
    <property type="entry name" value="HECT_dom"/>
</dbReference>
<dbReference type="InterPro" id="IPR035983">
    <property type="entry name" value="Hect_E3_ubiquitin_ligase"/>
</dbReference>
<reference evidence="4" key="1">
    <citation type="submission" date="2022-01" db="EMBL/GenBank/DDBJ databases">
        <authorList>
            <person name="Braso-Vives M."/>
        </authorList>
    </citation>
    <scope>NUCLEOTIDE SEQUENCE</scope>
</reference>
<proteinExistence type="predicted"/>
<dbReference type="OrthoDB" id="8758123at2759"/>
<dbReference type="Pfam" id="PF00632">
    <property type="entry name" value="HECT"/>
    <property type="match status" value="1"/>
</dbReference>
<dbReference type="GO" id="GO:0004842">
    <property type="term" value="F:ubiquitin-protein transferase activity"/>
    <property type="evidence" value="ECO:0007669"/>
    <property type="project" value="InterPro"/>
</dbReference>
<protein>
    <submittedName>
        <fullName evidence="4">Hypp9737 protein</fullName>
    </submittedName>
</protein>
<comment type="caution">
    <text evidence="4">The sequence shown here is derived from an EMBL/GenBank/DDBJ whole genome shotgun (WGS) entry which is preliminary data.</text>
</comment>
<feature type="domain" description="HECT" evidence="3">
    <location>
        <begin position="99"/>
        <end position="169"/>
    </location>
</feature>
<dbReference type="Gene3D" id="3.30.2410.10">
    <property type="entry name" value="Hect, E3 ligase catalytic domain"/>
    <property type="match status" value="1"/>
</dbReference>
<name>A0A8S4MP49_BRALA</name>
<accession>A0A8S4MP49</accession>
<keyword evidence="1 2" id="KW-0833">Ubl conjugation pathway</keyword>
<dbReference type="PROSITE" id="PS50237">
    <property type="entry name" value="HECT"/>
    <property type="match status" value="1"/>
</dbReference>
<evidence type="ECO:0000313" key="5">
    <source>
        <dbReference type="Proteomes" id="UP000838412"/>
    </source>
</evidence>
<evidence type="ECO:0000256" key="2">
    <source>
        <dbReference type="PROSITE-ProRule" id="PRU00104"/>
    </source>
</evidence>
<dbReference type="SUPFAM" id="SSF56204">
    <property type="entry name" value="Hect, E3 ligase catalytic domain"/>
    <property type="match status" value="1"/>
</dbReference>
<dbReference type="EMBL" id="CAKMNS010000434">
    <property type="protein sequence ID" value="CAH1277644.1"/>
    <property type="molecule type" value="Genomic_DNA"/>
</dbReference>
<organism evidence="4 5">
    <name type="scientific">Branchiostoma lanceolatum</name>
    <name type="common">Common lancelet</name>
    <name type="synonym">Amphioxus lanceolatum</name>
    <dbReference type="NCBI Taxonomy" id="7740"/>
    <lineage>
        <taxon>Eukaryota</taxon>
        <taxon>Metazoa</taxon>
        <taxon>Chordata</taxon>
        <taxon>Cephalochordata</taxon>
        <taxon>Leptocardii</taxon>
        <taxon>Amphioxiformes</taxon>
        <taxon>Branchiostomatidae</taxon>
        <taxon>Branchiostoma</taxon>
    </lineage>
</organism>
<feature type="active site" description="Glycyl thioester intermediate" evidence="2">
    <location>
        <position position="136"/>
    </location>
</feature>
<sequence length="169" mass="18994">MKTGLKTLNLLDMIQSDPEYFRTLLTPSGKLTCEDLYKVFVPTLNEQLQDGSLSEKERESLQHMERFLEELTVAQNEGGDSSESNTIPSEMLMKDFPEKMLHFTTSLLNIPCHMGLVVTVEFLEEGTDDLPESSTCGNTLRIPTGVAYNEFRKRLVTAVTFGYVGTDQS</sequence>
<evidence type="ECO:0000313" key="4">
    <source>
        <dbReference type="EMBL" id="CAH1277644.1"/>
    </source>
</evidence>
<keyword evidence="5" id="KW-1185">Reference proteome</keyword>
<evidence type="ECO:0000256" key="1">
    <source>
        <dbReference type="ARBA" id="ARBA00022786"/>
    </source>
</evidence>
<evidence type="ECO:0000259" key="3">
    <source>
        <dbReference type="PROSITE" id="PS50237"/>
    </source>
</evidence>
<dbReference type="Proteomes" id="UP000838412">
    <property type="component" value="Unassembled WGS sequence"/>
</dbReference>
<dbReference type="AlphaFoldDB" id="A0A8S4MP49"/>